<dbReference type="PANTHER" id="PTHR21310:SF37">
    <property type="entry name" value="AMINOGLYCOSIDE PHOSPHOTRANSFERASE DOMAIN-CONTAINING PROTEIN"/>
    <property type="match status" value="1"/>
</dbReference>
<evidence type="ECO:0000256" key="1">
    <source>
        <dbReference type="SAM" id="Phobius"/>
    </source>
</evidence>
<dbReference type="Pfam" id="PF01636">
    <property type="entry name" value="APH"/>
    <property type="match status" value="1"/>
</dbReference>
<feature type="domain" description="Aminoglycoside phosphotransferase" evidence="2">
    <location>
        <begin position="61"/>
        <end position="327"/>
    </location>
</feature>
<dbReference type="InterPro" id="IPR002575">
    <property type="entry name" value="Aminoglycoside_PTrfase"/>
</dbReference>
<dbReference type="SUPFAM" id="SSF56112">
    <property type="entry name" value="Protein kinase-like (PK-like)"/>
    <property type="match status" value="1"/>
</dbReference>
<name>A0A9P4X4L4_9HYPO</name>
<reference evidence="3 4" key="1">
    <citation type="submission" date="2018-06" db="EMBL/GenBank/DDBJ databases">
        <title>Genome analysis of cellulolytic fungus Trichoderma lentiforme CFAM-422.</title>
        <authorList>
            <person name="Steindorff A.S."/>
            <person name="Formighieri E.F."/>
            <person name="Midorikawa G.E.O."/>
            <person name="Tamietti M.S."/>
            <person name="Ramos E.Z."/>
            <person name="Silva A.S."/>
            <person name="Bon E.P.S."/>
            <person name="Mendes T.D."/>
            <person name="Damaso M.C.T."/>
            <person name="Favaro L.C.L."/>
        </authorList>
    </citation>
    <scope>NUCLEOTIDE SEQUENCE [LARGE SCALE GENOMIC DNA]</scope>
    <source>
        <strain evidence="3 4">CFAM-422</strain>
    </source>
</reference>
<dbReference type="AlphaFoldDB" id="A0A9P4X4L4"/>
<evidence type="ECO:0000259" key="2">
    <source>
        <dbReference type="Pfam" id="PF01636"/>
    </source>
</evidence>
<dbReference type="Proteomes" id="UP000801864">
    <property type="component" value="Unassembled WGS sequence"/>
</dbReference>
<sequence>MFTSNSLQSQESANRDKFIKSISESAILRLASAHHHLAPCSFFTPRSRDSYVAWGSFNVCYFVQVGSEDRCVVRIPLRPCLAVDPQSKIEFEIAAMKCVFPTLRRTHLTRLFPRTVMTSTTIPIPRIRAYSSSADNSSNDPLSAYMIVDFVDGKPLSIALKEIGVEDRPDKLSGMFGSLADILIQLRHLEFPSIGRLRYQSDDIIVDASLMSIDINEQALEGYRPLEVQASFLDQNNTLKSTKKYTDMLLRLAHNDFLNKQAEEGANAEILYHLHLFSDHCKRWLDPNMEKGPFVLVHGDLEPHNILVDGNMSIIAVLDWEWSRVIPAQFFHPPLWLEFTFQHLVIPAVYDTHMNTTFKRFLETVSEREAALYGDQLLTAEWSRLSQNGGFLFAHALENWAGSDIDDVVYGYIHPKYYGGTEDLPGRVQAYLVENPLAASVIDAKERRSTTHGDNLQRRKMSAGRQLFTSTHSASAIAIGSFLAGVSFFIWKRIH</sequence>
<keyword evidence="1" id="KW-0472">Membrane</keyword>
<keyword evidence="4" id="KW-1185">Reference proteome</keyword>
<comment type="caution">
    <text evidence="3">The sequence shown here is derived from an EMBL/GenBank/DDBJ whole genome shotgun (WGS) entry which is preliminary data.</text>
</comment>
<dbReference type="InterPro" id="IPR011009">
    <property type="entry name" value="Kinase-like_dom_sf"/>
</dbReference>
<organism evidence="3 4">
    <name type="scientific">Trichoderma lentiforme</name>
    <dbReference type="NCBI Taxonomy" id="1567552"/>
    <lineage>
        <taxon>Eukaryota</taxon>
        <taxon>Fungi</taxon>
        <taxon>Dikarya</taxon>
        <taxon>Ascomycota</taxon>
        <taxon>Pezizomycotina</taxon>
        <taxon>Sordariomycetes</taxon>
        <taxon>Hypocreomycetidae</taxon>
        <taxon>Hypocreales</taxon>
        <taxon>Hypocreaceae</taxon>
        <taxon>Trichoderma</taxon>
    </lineage>
</organism>
<dbReference type="EMBL" id="QLNT01000023">
    <property type="protein sequence ID" value="KAF3060440.1"/>
    <property type="molecule type" value="Genomic_DNA"/>
</dbReference>
<feature type="transmembrane region" description="Helical" evidence="1">
    <location>
        <begin position="467"/>
        <end position="491"/>
    </location>
</feature>
<protein>
    <recommendedName>
        <fullName evidence="2">Aminoglycoside phosphotransferase domain-containing protein</fullName>
    </recommendedName>
</protein>
<proteinExistence type="predicted"/>
<dbReference type="PANTHER" id="PTHR21310">
    <property type="entry name" value="AMINOGLYCOSIDE PHOSPHOTRANSFERASE-RELATED-RELATED"/>
    <property type="match status" value="1"/>
</dbReference>
<accession>A0A9P4X4L4</accession>
<keyword evidence="1" id="KW-1133">Transmembrane helix</keyword>
<gene>
    <name evidence="3" type="ORF">CFAM422_011320</name>
</gene>
<evidence type="ECO:0000313" key="3">
    <source>
        <dbReference type="EMBL" id="KAF3060440.1"/>
    </source>
</evidence>
<keyword evidence="1" id="KW-0812">Transmembrane</keyword>
<dbReference type="Gene3D" id="3.90.1200.10">
    <property type="match status" value="1"/>
</dbReference>
<dbReference type="InterPro" id="IPR051678">
    <property type="entry name" value="AGP_Transferase"/>
</dbReference>
<evidence type="ECO:0000313" key="4">
    <source>
        <dbReference type="Proteomes" id="UP000801864"/>
    </source>
</evidence>